<gene>
    <name evidence="2" type="ORF">Nocox_40165</name>
</gene>
<dbReference type="Proteomes" id="UP000824681">
    <property type="component" value="Chromosome"/>
</dbReference>
<reference evidence="2 3" key="1">
    <citation type="journal article" date="2021" name="ACS Chem. Biol.">
        <title>Genomic-Led Discovery of a Novel Glycopeptide Antibiotic by Nonomuraea coxensis DSM 45129.</title>
        <authorList>
            <person name="Yushchuk O."/>
            <person name="Vior N.M."/>
            <person name="Andreo-Vidal A."/>
            <person name="Berini F."/>
            <person name="Ruckert C."/>
            <person name="Busche T."/>
            <person name="Binda E."/>
            <person name="Kalinowski J."/>
            <person name="Truman A.W."/>
            <person name="Marinelli F."/>
        </authorList>
    </citation>
    <scope>NUCLEOTIDE SEQUENCE [LARGE SCALE GENOMIC DNA]</scope>
    <source>
        <strain evidence="2 3">DSM 45129</strain>
    </source>
</reference>
<proteinExistence type="predicted"/>
<feature type="region of interest" description="Disordered" evidence="1">
    <location>
        <begin position="215"/>
        <end position="390"/>
    </location>
</feature>
<organism evidence="2 3">
    <name type="scientific">Nonomuraea coxensis DSM 45129</name>
    <dbReference type="NCBI Taxonomy" id="1122611"/>
    <lineage>
        <taxon>Bacteria</taxon>
        <taxon>Bacillati</taxon>
        <taxon>Actinomycetota</taxon>
        <taxon>Actinomycetes</taxon>
        <taxon>Streptosporangiales</taxon>
        <taxon>Streptosporangiaceae</taxon>
        <taxon>Nonomuraea</taxon>
    </lineage>
</organism>
<dbReference type="EMBL" id="CP068985">
    <property type="protein sequence ID" value="QYC45576.1"/>
    <property type="molecule type" value="Genomic_DNA"/>
</dbReference>
<name>A0ABX8UCR0_9ACTN</name>
<evidence type="ECO:0000313" key="3">
    <source>
        <dbReference type="Proteomes" id="UP000824681"/>
    </source>
</evidence>
<dbReference type="RefSeq" id="WP_026214346.1">
    <property type="nucleotide sequence ID" value="NZ_CP068985.1"/>
</dbReference>
<feature type="compositionally biased region" description="Pro residues" evidence="1">
    <location>
        <begin position="301"/>
        <end position="314"/>
    </location>
</feature>
<feature type="compositionally biased region" description="Pro residues" evidence="1">
    <location>
        <begin position="346"/>
        <end position="361"/>
    </location>
</feature>
<feature type="region of interest" description="Disordered" evidence="1">
    <location>
        <begin position="133"/>
        <end position="163"/>
    </location>
</feature>
<keyword evidence="3" id="KW-1185">Reference proteome</keyword>
<feature type="compositionally biased region" description="Low complexity" evidence="1">
    <location>
        <begin position="227"/>
        <end position="278"/>
    </location>
</feature>
<accession>A0ABX8UCR0</accession>
<protein>
    <submittedName>
        <fullName evidence="2">Uncharacterized protein</fullName>
    </submittedName>
</protein>
<sequence length="390" mass="41433">MPVPWMPIVYGRTRRVDRWWRVLPSSIDPEWARSSVSAVVRGGKGLAAGPRLLLARDRRLVMVGGAVQAAELSRTMHSDGQRELYCFVGWVASADAPVPSAEAFERGFVTWAGPVYEHWMALDWDLHQAQLESVRDGPPSDPPWGAEDEEPPARAPGEPGAGCYAFPEDQRSLAWDLGRSAVAPITVIIGLRSLHDVDAARRLLVAAADVPRPMSVEIAPPAPRPSPGLSSPLPRPSPGSSGPLSHPSPGSSGPLSRPGPGSSGPLPRSAPSARPAARGGSGPASDLWGLVGRVQPSAEPGAPPPSAQGSPPSPDEGRQPGFLDRIQRRARTMFAPRERRAAESPQPAPEPRADPQPPVRPPGGSWPATHLPPIERPRSDPPEPQEPEDG</sequence>
<evidence type="ECO:0000256" key="1">
    <source>
        <dbReference type="SAM" id="MobiDB-lite"/>
    </source>
</evidence>
<evidence type="ECO:0000313" key="2">
    <source>
        <dbReference type="EMBL" id="QYC45576.1"/>
    </source>
</evidence>